<gene>
    <name evidence="1" type="ORF">ENU64_06130</name>
</gene>
<dbReference type="AlphaFoldDB" id="A0A7J3MZX2"/>
<evidence type="ECO:0000313" key="1">
    <source>
        <dbReference type="EMBL" id="HGT98990.1"/>
    </source>
</evidence>
<proteinExistence type="predicted"/>
<protein>
    <submittedName>
        <fullName evidence="1">Uncharacterized protein</fullName>
    </submittedName>
</protein>
<comment type="caution">
    <text evidence="1">The sequence shown here is derived from an EMBL/GenBank/DDBJ whole genome shotgun (WGS) entry which is preliminary data.</text>
</comment>
<reference evidence="1" key="1">
    <citation type="journal article" date="2020" name="mSystems">
        <title>Genome- and Community-Level Interaction Insights into Carbon Utilization and Element Cycling Functions of Hydrothermarchaeota in Hydrothermal Sediment.</title>
        <authorList>
            <person name="Zhou Z."/>
            <person name="Liu Y."/>
            <person name="Xu W."/>
            <person name="Pan J."/>
            <person name="Luo Z.H."/>
            <person name="Li M."/>
        </authorList>
    </citation>
    <scope>NUCLEOTIDE SEQUENCE [LARGE SCALE GENOMIC DNA]</scope>
    <source>
        <strain evidence="1">SpSt-688</strain>
    </source>
</reference>
<sequence>MNMKLSEAASYGYVTILISKSPSIELLTDILEHEKTIDISTAVARGILPVEYTRLSRYEDVESIDNAVYSFYLELIRELSKYLPNLYSRYLETFIEIYDIDRIAISLETRGSKSLEYMFSRFGSIAQSLTGYRADLLHNDYKMCLESESIIECVHRVYLSRVVAVLKFLSTPSLNNIVLIDARRSVDALHLFVLIRLYSYLMNVQKLKKERIVIDMFLERYRLARHLRDIFLRVINGIERGIDRDISLLLVYESKYINRELKDMLIYSPTLLDRLTYLLIEKFYESKLVRYIAMKKYRW</sequence>
<accession>A0A7J3MZX2</accession>
<organism evidence="1">
    <name type="scientific">Ignisphaera aggregans</name>
    <dbReference type="NCBI Taxonomy" id="334771"/>
    <lineage>
        <taxon>Archaea</taxon>
        <taxon>Thermoproteota</taxon>
        <taxon>Thermoprotei</taxon>
        <taxon>Desulfurococcales</taxon>
        <taxon>Desulfurococcaceae</taxon>
        <taxon>Ignisphaera</taxon>
    </lineage>
</organism>
<name>A0A7J3MZX2_9CREN</name>
<dbReference type="EMBL" id="DTDH01000169">
    <property type="protein sequence ID" value="HGT98990.1"/>
    <property type="molecule type" value="Genomic_DNA"/>
</dbReference>